<feature type="compositionally biased region" description="Low complexity" evidence="1">
    <location>
        <begin position="1"/>
        <end position="18"/>
    </location>
</feature>
<accession>A0ABR1P6Z8</accession>
<protein>
    <recommendedName>
        <fullName evidence="3">Apple domain-containing protein</fullName>
    </recommendedName>
</protein>
<keyword evidence="2" id="KW-0812">Transmembrane</keyword>
<keyword evidence="2" id="KW-0472">Membrane</keyword>
<name>A0ABR1P6Z8_DIAER</name>
<feature type="region of interest" description="Disordered" evidence="1">
    <location>
        <begin position="1"/>
        <end position="73"/>
    </location>
</feature>
<gene>
    <name evidence="4" type="ORF">SLS63_006984</name>
</gene>
<dbReference type="Pfam" id="PF14295">
    <property type="entry name" value="PAN_4"/>
    <property type="match status" value="1"/>
</dbReference>
<dbReference type="InterPro" id="IPR003609">
    <property type="entry name" value="Pan_app"/>
</dbReference>
<feature type="compositionally biased region" description="Low complexity" evidence="1">
    <location>
        <begin position="62"/>
        <end position="73"/>
    </location>
</feature>
<evidence type="ECO:0000313" key="5">
    <source>
        <dbReference type="Proteomes" id="UP001430848"/>
    </source>
</evidence>
<evidence type="ECO:0000313" key="4">
    <source>
        <dbReference type="EMBL" id="KAK7727905.1"/>
    </source>
</evidence>
<feature type="transmembrane region" description="Helical" evidence="2">
    <location>
        <begin position="79"/>
        <end position="101"/>
    </location>
</feature>
<keyword evidence="2" id="KW-1133">Transmembrane helix</keyword>
<dbReference type="Proteomes" id="UP001430848">
    <property type="component" value="Unassembled WGS sequence"/>
</dbReference>
<sequence length="275" mass="28639">MASQYQQPQGQYYPAQPAIEKGHTMGAPPQGMGYNPNQQQFAYANGQNPAGYGHAPQSAVYSQQPQSGTSSGTRRSSCFALMAALLILIAAVIGLSAGLGVSQRNLHNAQADLARATESPAATTVFVTAKPTSTPTATSSSGSASATPDTSNITCPGSNNTLYTADTDSKQFQQYCGIDFSGDQAVDVGSVKVTSMDACMDACASQSNCTGAGWGYLDGDNGTEHSCWMKANLTEPHNATAEWAFAILLNSGNGSDPAPQRRKRGGGSGWWFWGA</sequence>
<evidence type="ECO:0000256" key="1">
    <source>
        <dbReference type="SAM" id="MobiDB-lite"/>
    </source>
</evidence>
<organism evidence="4 5">
    <name type="scientific">Diaporthe eres</name>
    <name type="common">Phomopsis oblonga</name>
    <dbReference type="NCBI Taxonomy" id="83184"/>
    <lineage>
        <taxon>Eukaryota</taxon>
        <taxon>Fungi</taxon>
        <taxon>Dikarya</taxon>
        <taxon>Ascomycota</taxon>
        <taxon>Pezizomycotina</taxon>
        <taxon>Sordariomycetes</taxon>
        <taxon>Sordariomycetidae</taxon>
        <taxon>Diaporthales</taxon>
        <taxon>Diaporthaceae</taxon>
        <taxon>Diaporthe</taxon>
        <taxon>Diaporthe eres species complex</taxon>
    </lineage>
</organism>
<feature type="region of interest" description="Disordered" evidence="1">
    <location>
        <begin position="130"/>
        <end position="152"/>
    </location>
</feature>
<proteinExistence type="predicted"/>
<evidence type="ECO:0000259" key="3">
    <source>
        <dbReference type="Pfam" id="PF14295"/>
    </source>
</evidence>
<reference evidence="4 5" key="1">
    <citation type="submission" date="2024-02" db="EMBL/GenBank/DDBJ databases">
        <title>De novo assembly and annotation of 12 fungi associated with fruit tree decline syndrome in Ontario, Canada.</title>
        <authorList>
            <person name="Sulman M."/>
            <person name="Ellouze W."/>
            <person name="Ilyukhin E."/>
        </authorList>
    </citation>
    <scope>NUCLEOTIDE SEQUENCE [LARGE SCALE GENOMIC DNA]</scope>
    <source>
        <strain evidence="4 5">M169</strain>
    </source>
</reference>
<keyword evidence="5" id="KW-1185">Reference proteome</keyword>
<comment type="caution">
    <text evidence="4">The sequence shown here is derived from an EMBL/GenBank/DDBJ whole genome shotgun (WGS) entry which is preliminary data.</text>
</comment>
<feature type="domain" description="Apple" evidence="3">
    <location>
        <begin position="187"/>
        <end position="230"/>
    </location>
</feature>
<dbReference type="EMBL" id="JAKNSF020000036">
    <property type="protein sequence ID" value="KAK7727905.1"/>
    <property type="molecule type" value="Genomic_DNA"/>
</dbReference>
<feature type="compositionally biased region" description="Low complexity" evidence="1">
    <location>
        <begin position="130"/>
        <end position="151"/>
    </location>
</feature>
<dbReference type="Gene3D" id="3.50.4.10">
    <property type="entry name" value="Hepatocyte Growth Factor"/>
    <property type="match status" value="1"/>
</dbReference>
<feature type="compositionally biased region" description="Polar residues" evidence="1">
    <location>
        <begin position="35"/>
        <end position="48"/>
    </location>
</feature>
<evidence type="ECO:0000256" key="2">
    <source>
        <dbReference type="SAM" id="Phobius"/>
    </source>
</evidence>